<dbReference type="EMBL" id="KN847522">
    <property type="protein sequence ID" value="KIV93202.1"/>
    <property type="molecule type" value="Genomic_DNA"/>
</dbReference>
<dbReference type="PANTHER" id="PTHR17630">
    <property type="entry name" value="DIENELACTONE HYDROLASE"/>
    <property type="match status" value="1"/>
</dbReference>
<evidence type="ECO:0000313" key="2">
    <source>
        <dbReference type="EMBL" id="KIV93202.1"/>
    </source>
</evidence>
<keyword evidence="3" id="KW-1185">Reference proteome</keyword>
<sequence>MSCPQCFSGHVNPGTPLGRIETIHGRQTYIAEPPDGKPPKGIVVILHDAFGLPFVNNQILADHYASLGQYLVYLPDFLDGTQASVKTMTNMALLFDKKTSWLWAPYYLISVALDLGPFLIRNRPTVAWPKITSWFKSLREDKSLDLPIGVAGFCWGGLYSIMLSQNAAESRTSSGQALADAFFGAHVSNVTVPQDIEKVTLNFSLATGDDDAVMDMKQVKQVQEVLKRKEGSVDSEVVIYPGAKHGFAVRASRAEPDSQETKQAEEAEKQAIAWFQRQFEKVKRGESS</sequence>
<dbReference type="AlphaFoldDB" id="A0A0D1ZEP8"/>
<dbReference type="HOGENOM" id="CLU_054590_2_3_1"/>
<dbReference type="InterPro" id="IPR002925">
    <property type="entry name" value="Dienelactn_hydro"/>
</dbReference>
<dbReference type="PANTHER" id="PTHR17630:SF105">
    <property type="entry name" value="DIENELACTONE HYDROLASE FAMILY PROTEIN (AFU_ORTHOLOGUE AFUA_4G08790)"/>
    <property type="match status" value="1"/>
</dbReference>
<dbReference type="OMA" id="PEFMNGH"/>
<evidence type="ECO:0000259" key="1">
    <source>
        <dbReference type="Pfam" id="PF01738"/>
    </source>
</evidence>
<dbReference type="Gene3D" id="3.40.50.1820">
    <property type="entry name" value="alpha/beta hydrolase"/>
    <property type="match status" value="1"/>
</dbReference>
<evidence type="ECO:0000313" key="3">
    <source>
        <dbReference type="Proteomes" id="UP000054302"/>
    </source>
</evidence>
<organism evidence="2 3">
    <name type="scientific">Exophiala mesophila</name>
    <name type="common">Black yeast-like fungus</name>
    <dbReference type="NCBI Taxonomy" id="212818"/>
    <lineage>
        <taxon>Eukaryota</taxon>
        <taxon>Fungi</taxon>
        <taxon>Dikarya</taxon>
        <taxon>Ascomycota</taxon>
        <taxon>Pezizomycotina</taxon>
        <taxon>Eurotiomycetes</taxon>
        <taxon>Chaetothyriomycetidae</taxon>
        <taxon>Chaetothyriales</taxon>
        <taxon>Herpotrichiellaceae</taxon>
        <taxon>Exophiala</taxon>
    </lineage>
</organism>
<dbReference type="Proteomes" id="UP000054302">
    <property type="component" value="Unassembled WGS sequence"/>
</dbReference>
<dbReference type="GO" id="GO:0016787">
    <property type="term" value="F:hydrolase activity"/>
    <property type="evidence" value="ECO:0007669"/>
    <property type="project" value="InterPro"/>
</dbReference>
<dbReference type="STRING" id="212818.A0A0D1ZEP8"/>
<dbReference type="OrthoDB" id="17560at2759"/>
<name>A0A0D1ZEP8_EXOME</name>
<proteinExistence type="predicted"/>
<dbReference type="Pfam" id="PF01738">
    <property type="entry name" value="DLH"/>
    <property type="match status" value="1"/>
</dbReference>
<dbReference type="SUPFAM" id="SSF53474">
    <property type="entry name" value="alpha/beta-Hydrolases"/>
    <property type="match status" value="1"/>
</dbReference>
<dbReference type="InterPro" id="IPR029058">
    <property type="entry name" value="AB_hydrolase_fold"/>
</dbReference>
<accession>A0A0D1ZEP8</accession>
<gene>
    <name evidence="2" type="ORF">PV10_04437</name>
</gene>
<reference evidence="2 3" key="1">
    <citation type="submission" date="2015-01" db="EMBL/GenBank/DDBJ databases">
        <title>The Genome Sequence of Exophiala mesophila CBS40295.</title>
        <authorList>
            <consortium name="The Broad Institute Genomics Platform"/>
            <person name="Cuomo C."/>
            <person name="de Hoog S."/>
            <person name="Gorbushina A."/>
            <person name="Stielow B."/>
            <person name="Teixiera M."/>
            <person name="Abouelleil A."/>
            <person name="Chapman S.B."/>
            <person name="Priest M."/>
            <person name="Young S.K."/>
            <person name="Wortman J."/>
            <person name="Nusbaum C."/>
            <person name="Birren B."/>
        </authorList>
    </citation>
    <scope>NUCLEOTIDE SEQUENCE [LARGE SCALE GENOMIC DNA]</scope>
    <source>
        <strain evidence="2 3">CBS 40295</strain>
    </source>
</reference>
<protein>
    <recommendedName>
        <fullName evidence="1">Dienelactone hydrolase domain-containing protein</fullName>
    </recommendedName>
</protein>
<dbReference type="VEuPathDB" id="FungiDB:PV10_04437"/>
<dbReference type="GeneID" id="27322282"/>
<dbReference type="RefSeq" id="XP_016224776.1">
    <property type="nucleotide sequence ID" value="XM_016368988.1"/>
</dbReference>
<feature type="domain" description="Dienelactone hydrolase" evidence="1">
    <location>
        <begin position="146"/>
        <end position="277"/>
    </location>
</feature>